<dbReference type="InterPro" id="IPR010679">
    <property type="entry name" value="DUF1254"/>
</dbReference>
<evidence type="ECO:0000259" key="1">
    <source>
        <dbReference type="Pfam" id="PF06742"/>
    </source>
</evidence>
<dbReference type="InterPro" id="IPR037050">
    <property type="entry name" value="DUF1254_sf"/>
</dbReference>
<dbReference type="Gene3D" id="2.60.120.600">
    <property type="entry name" value="Domain of unknown function DUF1214, C-terminal domain"/>
    <property type="match status" value="1"/>
</dbReference>
<dbReference type="InterPro" id="IPR037049">
    <property type="entry name" value="DUF1214_C_sf"/>
</dbReference>
<dbReference type="Gene3D" id="1.10.3360.10">
    <property type="entry name" value="VPA0735-like domain"/>
    <property type="match status" value="1"/>
</dbReference>
<organism evidence="3 4">
    <name type="scientific">Novipirellula artificiosorum</name>
    <dbReference type="NCBI Taxonomy" id="2528016"/>
    <lineage>
        <taxon>Bacteria</taxon>
        <taxon>Pseudomonadati</taxon>
        <taxon>Planctomycetota</taxon>
        <taxon>Planctomycetia</taxon>
        <taxon>Pirellulales</taxon>
        <taxon>Pirellulaceae</taxon>
        <taxon>Novipirellula</taxon>
    </lineage>
</organism>
<keyword evidence="4" id="KW-1185">Reference proteome</keyword>
<proteinExistence type="predicted"/>
<reference evidence="3 4" key="1">
    <citation type="submission" date="2019-02" db="EMBL/GenBank/DDBJ databases">
        <title>Deep-cultivation of Planctomycetes and their phenomic and genomic characterization uncovers novel biology.</title>
        <authorList>
            <person name="Wiegand S."/>
            <person name="Jogler M."/>
            <person name="Boedeker C."/>
            <person name="Pinto D."/>
            <person name="Vollmers J."/>
            <person name="Rivas-Marin E."/>
            <person name="Kohn T."/>
            <person name="Peeters S.H."/>
            <person name="Heuer A."/>
            <person name="Rast P."/>
            <person name="Oberbeckmann S."/>
            <person name="Bunk B."/>
            <person name="Jeske O."/>
            <person name="Meyerdierks A."/>
            <person name="Storesund J.E."/>
            <person name="Kallscheuer N."/>
            <person name="Luecker S."/>
            <person name="Lage O.M."/>
            <person name="Pohl T."/>
            <person name="Merkel B.J."/>
            <person name="Hornburger P."/>
            <person name="Mueller R.-W."/>
            <person name="Bruemmer F."/>
            <person name="Labrenz M."/>
            <person name="Spormann A.M."/>
            <person name="Op Den Camp H."/>
            <person name="Overmann J."/>
            <person name="Amann R."/>
            <person name="Jetten M.S.M."/>
            <person name="Mascher T."/>
            <person name="Medema M.H."/>
            <person name="Devos D.P."/>
            <person name="Kaster A.-K."/>
            <person name="Ovreas L."/>
            <person name="Rohde M."/>
            <person name="Galperin M.Y."/>
            <person name="Jogler C."/>
        </authorList>
    </citation>
    <scope>NUCLEOTIDE SEQUENCE [LARGE SCALE GENOMIC DNA]</scope>
    <source>
        <strain evidence="3 4">Poly41</strain>
    </source>
</reference>
<dbReference type="SUPFAM" id="SSF160935">
    <property type="entry name" value="VPA0735-like"/>
    <property type="match status" value="1"/>
</dbReference>
<evidence type="ECO:0000313" key="4">
    <source>
        <dbReference type="Proteomes" id="UP000319143"/>
    </source>
</evidence>
<dbReference type="OrthoDB" id="272779at2"/>
<dbReference type="Pfam" id="PF06863">
    <property type="entry name" value="DUF1254"/>
    <property type="match status" value="1"/>
</dbReference>
<dbReference type="EMBL" id="SJPV01000034">
    <property type="protein sequence ID" value="TWU27968.1"/>
    <property type="molecule type" value="Genomic_DNA"/>
</dbReference>
<comment type="caution">
    <text evidence="3">The sequence shown here is derived from an EMBL/GenBank/DDBJ whole genome shotgun (WGS) entry which is preliminary data.</text>
</comment>
<evidence type="ECO:0008006" key="5">
    <source>
        <dbReference type="Google" id="ProtNLM"/>
    </source>
</evidence>
<dbReference type="Pfam" id="PF06742">
    <property type="entry name" value="DUF1214"/>
    <property type="match status" value="1"/>
</dbReference>
<dbReference type="PANTHER" id="PTHR36509">
    <property type="entry name" value="BLL3101 PROTEIN"/>
    <property type="match status" value="1"/>
</dbReference>
<sequence length="490" mass="53576">MGTTWPAVAQDAPKPKYAADVPEFLLTPDQVETDFLGTLEFFDGMPSESTAKKTYDFLDLSRGVDAFLNGMPAASIDAFLEGLKEAGVEPGDLGITESLLDARGLLLTAQSTTPYALAEIDLKNGPVVVEIPGPVLGIVDDAFFRFVCDVGLTGPDQGKGGKYLFIGPGYEGEIPEGYFVAKSRTYRHWLLMRVFVKDGDLEASTKELKEGFRCYPLAQADKPPKQKVHDLSGKKFNTIHANDEHFYEELNAVIQYEPADAFDPELVGLFAAIGIKKGEPFAPDARMQKLLKDAAAIGNATARSLTFSPRSKAVYFYPDRQWYSSFAGGSHEFMNDGELVLDDRIMFHYAATGITPAMAAPKVGTGSAYAAASKDAGGQYLDGGKTYKVTLPAPIPVNNFWSFMVYSGQHRSMLETDQKSAGIDSTMPSVKPNPDGSYTVWFGPDAPEGHDGNWIQTLPGKSYLTLLRLYGPLEPWFDKTWKPGDFELVE</sequence>
<name>A0A5C6CU70_9BACT</name>
<dbReference type="Gene3D" id="2.60.40.1610">
    <property type="entry name" value="Domain of unknown function DUF1254"/>
    <property type="match status" value="1"/>
</dbReference>
<feature type="domain" description="DUF1254" evidence="2">
    <location>
        <begin position="105"/>
        <end position="216"/>
    </location>
</feature>
<evidence type="ECO:0000259" key="2">
    <source>
        <dbReference type="Pfam" id="PF06863"/>
    </source>
</evidence>
<gene>
    <name evidence="3" type="ORF">Poly41_69910</name>
</gene>
<dbReference type="Proteomes" id="UP000319143">
    <property type="component" value="Unassembled WGS sequence"/>
</dbReference>
<evidence type="ECO:0000313" key="3">
    <source>
        <dbReference type="EMBL" id="TWU27968.1"/>
    </source>
</evidence>
<dbReference type="InterPro" id="IPR010621">
    <property type="entry name" value="DUF1214"/>
</dbReference>
<protein>
    <recommendedName>
        <fullName evidence="5">DUF1254 domain-containing protein</fullName>
    </recommendedName>
</protein>
<dbReference type="PANTHER" id="PTHR36509:SF3">
    <property type="entry name" value="SIGNAL PEPTIDE PROTEIN"/>
    <property type="match status" value="1"/>
</dbReference>
<dbReference type="AlphaFoldDB" id="A0A5C6CU70"/>
<accession>A0A5C6CU70</accession>
<feature type="domain" description="DUF1214" evidence="1">
    <location>
        <begin position="367"/>
        <end position="473"/>
    </location>
</feature>